<dbReference type="GO" id="GO:0003700">
    <property type="term" value="F:DNA-binding transcription factor activity"/>
    <property type="evidence" value="ECO:0007669"/>
    <property type="project" value="InterPro"/>
</dbReference>
<dbReference type="PROSITE" id="PS00041">
    <property type="entry name" value="HTH_ARAC_FAMILY_1"/>
    <property type="match status" value="1"/>
</dbReference>
<evidence type="ECO:0000259" key="4">
    <source>
        <dbReference type="PROSITE" id="PS01124"/>
    </source>
</evidence>
<comment type="caution">
    <text evidence="5">The sequence shown here is derived from an EMBL/GenBank/DDBJ whole genome shotgun (WGS) entry which is preliminary data.</text>
</comment>
<evidence type="ECO:0000313" key="5">
    <source>
        <dbReference type="EMBL" id="MDG6783437.1"/>
    </source>
</evidence>
<dbReference type="InterPro" id="IPR050204">
    <property type="entry name" value="AraC_XylS_family_regulators"/>
</dbReference>
<accession>A0AAW6RF92</accession>
<dbReference type="SMART" id="SM00342">
    <property type="entry name" value="HTH_ARAC"/>
    <property type="match status" value="1"/>
</dbReference>
<keyword evidence="3" id="KW-0804">Transcription</keyword>
<dbReference type="Pfam" id="PF12833">
    <property type="entry name" value="HTH_18"/>
    <property type="match status" value="1"/>
</dbReference>
<dbReference type="InterPro" id="IPR035418">
    <property type="entry name" value="AraC-bd_2"/>
</dbReference>
<evidence type="ECO:0000256" key="2">
    <source>
        <dbReference type="ARBA" id="ARBA00023125"/>
    </source>
</evidence>
<organism evidence="5">
    <name type="scientific">Gordonia rubripertincta</name>
    <name type="common">Rhodococcus corallinus</name>
    <dbReference type="NCBI Taxonomy" id="36822"/>
    <lineage>
        <taxon>Bacteria</taxon>
        <taxon>Bacillati</taxon>
        <taxon>Actinomycetota</taxon>
        <taxon>Actinomycetes</taxon>
        <taxon>Mycobacteriales</taxon>
        <taxon>Gordoniaceae</taxon>
        <taxon>Gordonia</taxon>
    </lineage>
</organism>
<dbReference type="PANTHER" id="PTHR46796:SF6">
    <property type="entry name" value="ARAC SUBFAMILY"/>
    <property type="match status" value="1"/>
</dbReference>
<keyword evidence="2" id="KW-0238">DNA-binding</keyword>
<dbReference type="PRINTS" id="PR00032">
    <property type="entry name" value="HTHARAC"/>
</dbReference>
<evidence type="ECO:0000256" key="1">
    <source>
        <dbReference type="ARBA" id="ARBA00023015"/>
    </source>
</evidence>
<keyword evidence="1" id="KW-0805">Transcription regulation</keyword>
<name>A0AAW6RF92_GORRU</name>
<protein>
    <submittedName>
        <fullName evidence="5">AraC family transcriptional regulator</fullName>
    </submittedName>
</protein>
<dbReference type="SUPFAM" id="SSF46689">
    <property type="entry name" value="Homeodomain-like"/>
    <property type="match status" value="1"/>
</dbReference>
<dbReference type="InterPro" id="IPR018060">
    <property type="entry name" value="HTH_AraC"/>
</dbReference>
<dbReference type="Pfam" id="PF14525">
    <property type="entry name" value="AraC_binding_2"/>
    <property type="match status" value="1"/>
</dbReference>
<dbReference type="Gene3D" id="1.10.10.60">
    <property type="entry name" value="Homeodomain-like"/>
    <property type="match status" value="1"/>
</dbReference>
<dbReference type="AlphaFoldDB" id="A0AAW6RF92"/>
<dbReference type="GO" id="GO:0043565">
    <property type="term" value="F:sequence-specific DNA binding"/>
    <property type="evidence" value="ECO:0007669"/>
    <property type="project" value="InterPro"/>
</dbReference>
<sequence>MSTQHTTQTSDWEAAHRAVEQVYFPHELTALSSPEDLELSLQTVDLGPVTIGRLNWGTEVSIACDYPDAYEINIPVSGVLESRAGSVRTTSEAGQATVFTADRPSLITRWSADCQVVGVKFDAEYLEREADRVRAAPLRSQLLLPHQLDLSGPDEQSWFALVRALSAQLREPADLLANPLVGPQLASAVSSAFILAVSPEEAGSGLRPRMVKRVLDALHDDPAREWRLADMAEIGGSSLRRLQEGFAEHVGATPTQTLRDIRLSRARADLLSPEHTGTVAEVAARWGFSSPSRFAAAYRKRYGIAPSEHRRLA</sequence>
<dbReference type="InterPro" id="IPR009057">
    <property type="entry name" value="Homeodomain-like_sf"/>
</dbReference>
<evidence type="ECO:0000256" key="3">
    <source>
        <dbReference type="ARBA" id="ARBA00023163"/>
    </source>
</evidence>
<reference evidence="5" key="1">
    <citation type="submission" date="2023-04" db="EMBL/GenBank/DDBJ databases">
        <title>Characterization and analysis of the complete genome of Gordonia rubripertincta 112, the degrader of aromatic and aliphatic compounds.</title>
        <authorList>
            <person name="Frantsuzova E."/>
            <person name="Bogun A."/>
            <person name="Delegan Y."/>
        </authorList>
    </citation>
    <scope>NUCLEOTIDE SEQUENCE</scope>
    <source>
        <strain evidence="5">112</strain>
    </source>
</reference>
<dbReference type="InterPro" id="IPR018062">
    <property type="entry name" value="HTH_AraC-typ_CS"/>
</dbReference>
<feature type="domain" description="HTH araC/xylS-type" evidence="4">
    <location>
        <begin position="212"/>
        <end position="312"/>
    </location>
</feature>
<dbReference type="PANTHER" id="PTHR46796">
    <property type="entry name" value="HTH-TYPE TRANSCRIPTIONAL ACTIVATOR RHAS-RELATED"/>
    <property type="match status" value="1"/>
</dbReference>
<gene>
    <name evidence="5" type="ORF">QBL07_21705</name>
</gene>
<proteinExistence type="predicted"/>
<dbReference type="RefSeq" id="WP_005194214.1">
    <property type="nucleotide sequence ID" value="NZ_CP136136.1"/>
</dbReference>
<dbReference type="EMBL" id="JARUXG010000022">
    <property type="protein sequence ID" value="MDG6783437.1"/>
    <property type="molecule type" value="Genomic_DNA"/>
</dbReference>
<dbReference type="InterPro" id="IPR020449">
    <property type="entry name" value="Tscrpt_reg_AraC-type_HTH"/>
</dbReference>
<dbReference type="PROSITE" id="PS01124">
    <property type="entry name" value="HTH_ARAC_FAMILY_2"/>
    <property type="match status" value="1"/>
</dbReference>